<evidence type="ECO:0000256" key="1">
    <source>
        <dbReference type="ARBA" id="ARBA00022310"/>
    </source>
</evidence>
<evidence type="ECO:0000259" key="3">
    <source>
        <dbReference type="Pfam" id="PF04446"/>
    </source>
</evidence>
<dbReference type="PANTHER" id="PTHR12729">
    <property type="entry name" value="TRNA(HIS) GUANYLYLTRANSFERASE-RELATED"/>
    <property type="match status" value="1"/>
</dbReference>
<dbReference type="Gene3D" id="3.30.70.3000">
    <property type="match status" value="1"/>
</dbReference>
<evidence type="ECO:0000313" key="4">
    <source>
        <dbReference type="EMBL" id="OTF71695.1"/>
    </source>
</evidence>
<dbReference type="AlphaFoldDB" id="A0A1Y3AX14"/>
<dbReference type="GO" id="GO:0006400">
    <property type="term" value="P:tRNA modification"/>
    <property type="evidence" value="ECO:0007669"/>
    <property type="project" value="InterPro"/>
</dbReference>
<dbReference type="Proteomes" id="UP000194236">
    <property type="component" value="Unassembled WGS sequence"/>
</dbReference>
<evidence type="ECO:0000256" key="2">
    <source>
        <dbReference type="ARBA" id="ARBA00047281"/>
    </source>
</evidence>
<keyword evidence="5" id="KW-1185">Reference proteome</keyword>
<comment type="caution">
    <text evidence="4">The sequence shown here is derived from an EMBL/GenBank/DDBJ whole genome shotgun (WGS) entry which is preliminary data.</text>
</comment>
<dbReference type="OrthoDB" id="62560at2759"/>
<organism evidence="4 5">
    <name type="scientific">Euroglyphus maynei</name>
    <name type="common">Mayne's house dust mite</name>
    <dbReference type="NCBI Taxonomy" id="6958"/>
    <lineage>
        <taxon>Eukaryota</taxon>
        <taxon>Metazoa</taxon>
        <taxon>Ecdysozoa</taxon>
        <taxon>Arthropoda</taxon>
        <taxon>Chelicerata</taxon>
        <taxon>Arachnida</taxon>
        <taxon>Acari</taxon>
        <taxon>Acariformes</taxon>
        <taxon>Sarcoptiformes</taxon>
        <taxon>Astigmata</taxon>
        <taxon>Psoroptidia</taxon>
        <taxon>Analgoidea</taxon>
        <taxon>Pyroglyphidae</taxon>
        <taxon>Pyroglyphinae</taxon>
        <taxon>Euroglyphus</taxon>
    </lineage>
</organism>
<dbReference type="GO" id="GO:0008193">
    <property type="term" value="F:tRNA guanylyltransferase activity"/>
    <property type="evidence" value="ECO:0007669"/>
    <property type="project" value="UniProtKB-EC"/>
</dbReference>
<proteinExistence type="predicted"/>
<dbReference type="PANTHER" id="PTHR12729:SF6">
    <property type="entry name" value="TRNA(HIS) GUANYLYLTRANSFERASE-RELATED"/>
    <property type="match status" value="1"/>
</dbReference>
<protein>
    <recommendedName>
        <fullName evidence="1">Probable tRNA(His) guanylyltransferase</fullName>
    </recommendedName>
</protein>
<dbReference type="GO" id="GO:0000287">
    <property type="term" value="F:magnesium ion binding"/>
    <property type="evidence" value="ECO:0007669"/>
    <property type="project" value="InterPro"/>
</dbReference>
<sequence length="75" mass="9253">MAKSKYEYVRQFEQSTNHHLLLDSYIVVRVDGQCFHRFAKEHNFLKPNDKRSYESIRITRDEIILSKHYHRIWTK</sequence>
<evidence type="ECO:0000313" key="5">
    <source>
        <dbReference type="Proteomes" id="UP000194236"/>
    </source>
</evidence>
<reference evidence="4 5" key="1">
    <citation type="submission" date="2017-03" db="EMBL/GenBank/DDBJ databases">
        <title>Genome Survey of Euroglyphus maynei.</title>
        <authorList>
            <person name="Arlian L.G."/>
            <person name="Morgan M.S."/>
            <person name="Rider S.D."/>
        </authorList>
    </citation>
    <scope>NUCLEOTIDE SEQUENCE [LARGE SCALE GENOMIC DNA]</scope>
    <source>
        <strain evidence="4">Arlian Lab</strain>
        <tissue evidence="4">Whole body</tissue>
    </source>
</reference>
<accession>A0A1Y3AX14</accession>
<comment type="catalytic activity">
    <reaction evidence="2">
        <text>a 5'-end ribonucleotide-tRNA(His) + GTP + ATP + H2O = a 5'-end phospho-guanosine-ribonucleotide-tRNA(His) + AMP + 2 diphosphate + H(+)</text>
        <dbReference type="Rhea" id="RHEA:54564"/>
        <dbReference type="Rhea" id="RHEA-COMP:14193"/>
        <dbReference type="Rhea" id="RHEA-COMP:14917"/>
        <dbReference type="ChEBI" id="CHEBI:15377"/>
        <dbReference type="ChEBI" id="CHEBI:15378"/>
        <dbReference type="ChEBI" id="CHEBI:30616"/>
        <dbReference type="ChEBI" id="CHEBI:33019"/>
        <dbReference type="ChEBI" id="CHEBI:37565"/>
        <dbReference type="ChEBI" id="CHEBI:138282"/>
        <dbReference type="ChEBI" id="CHEBI:141847"/>
        <dbReference type="ChEBI" id="CHEBI:456215"/>
        <dbReference type="EC" id="2.7.7.79"/>
    </reaction>
</comment>
<dbReference type="InterPro" id="IPR038469">
    <property type="entry name" value="tRNAHis_GuaTrfase_Thg1_sf"/>
</dbReference>
<dbReference type="InterPro" id="IPR007537">
    <property type="entry name" value="tRNAHis_GuaTrfase_Thg1"/>
</dbReference>
<gene>
    <name evidence="4" type="ORF">BLA29_008406</name>
</gene>
<name>A0A1Y3AX14_EURMA</name>
<dbReference type="Pfam" id="PF04446">
    <property type="entry name" value="Thg1"/>
    <property type="match status" value="1"/>
</dbReference>
<dbReference type="EMBL" id="MUJZ01059691">
    <property type="protein sequence ID" value="OTF71695.1"/>
    <property type="molecule type" value="Genomic_DNA"/>
</dbReference>
<dbReference type="InterPro" id="IPR024956">
    <property type="entry name" value="tRNAHis_GuaTrfase_cat"/>
</dbReference>
<feature type="domain" description="tRNAHis guanylyltransferase catalytic" evidence="3">
    <location>
        <begin position="6"/>
        <end position="64"/>
    </location>
</feature>